<dbReference type="FunFam" id="1.20.80.10:FF:000017">
    <property type="entry name" value="Golgi resident protein GCP60"/>
    <property type="match status" value="1"/>
</dbReference>
<gene>
    <name evidence="21" type="primary">zgc:162964</name>
</gene>
<keyword evidence="6" id="KW-0007">Acetylation</keyword>
<dbReference type="InterPro" id="IPR009038">
    <property type="entry name" value="GOLD_dom"/>
</dbReference>
<keyword evidence="11" id="KW-0472">Membrane</keyword>
<evidence type="ECO:0000256" key="5">
    <source>
        <dbReference type="ARBA" id="ARBA00022955"/>
    </source>
</evidence>
<dbReference type="GeneID" id="105908164"/>
<sequence>MEVLKTDVDSGSPTSHQKCSDSPQTITEESSERVEISPSMERAETNSFPNENVVPWSIDNNWGLSQEELFDMASIFLKEKDGKAFHPTYEEKLRLVALHKQSSQGPYNPDTCPEVGFFDVLGNDRRKEWESLGKMTKEDAVAEFIKLMNICCPLFCPYVTSHKIEKEEQERKRREEGERLRLEREEMERRQQEEEQRGREEQIRQQREEKRRQEDEERLRIEQQKQQIVAALNAQTSVQFQQYAAQQCPDDPEQQKLLIQQLQEQHYQQYIQQAYKLQLSQQQQANLWKQEAESTVPPPGNREQSETCKAPDSERVNDHLDTNSPPQVDLHTGPPAEISAPSMWTRPHIKDFKEKIQDDPDSIITVGRGEMVTVRVPTNEDGSYMFWEFATDHYDVGFGLYFEWADIPVGPSSSVTATTEPSDEDADKGEPQEETLKDTPTPFVEEVVPIYRRDSHEEVYSGSHQYPGQGTYLLKFDNSYSLWRSKVVYYRVYYTG</sequence>
<evidence type="ECO:0000256" key="4">
    <source>
        <dbReference type="ARBA" id="ARBA00022553"/>
    </source>
</evidence>
<feature type="region of interest" description="Disordered" evidence="17">
    <location>
        <begin position="1"/>
        <end position="50"/>
    </location>
</feature>
<evidence type="ECO:0000256" key="12">
    <source>
        <dbReference type="ARBA" id="ARBA00057952"/>
    </source>
</evidence>
<dbReference type="FunFam" id="2.60.120.680:FF:000002">
    <property type="entry name" value="Putative Golgi resident protein GCP60"/>
    <property type="match status" value="1"/>
</dbReference>
<evidence type="ECO:0000256" key="17">
    <source>
        <dbReference type="SAM" id="MobiDB-lite"/>
    </source>
</evidence>
<evidence type="ECO:0000256" key="3">
    <source>
        <dbReference type="ARBA" id="ARBA00022516"/>
    </source>
</evidence>
<dbReference type="Gene3D" id="2.60.120.680">
    <property type="entry name" value="GOLD domain"/>
    <property type="match status" value="1"/>
</dbReference>
<protein>
    <recommendedName>
        <fullName evidence="13">Golgi resident protein GCP60</fullName>
    </recommendedName>
    <alternativeName>
        <fullName evidence="15">Acyl-CoA-binding domain-containing protein 3</fullName>
    </alternativeName>
    <alternativeName>
        <fullName evidence="16">Golgi complex-associated protein 1</fullName>
    </alternativeName>
    <alternativeName>
        <fullName evidence="14">Golgi phosphoprotein 1</fullName>
    </alternativeName>
</protein>
<dbReference type="Pfam" id="PF00887">
    <property type="entry name" value="ACBP"/>
    <property type="match status" value="1"/>
</dbReference>
<keyword evidence="20" id="KW-1185">Reference proteome</keyword>
<proteinExistence type="predicted"/>
<evidence type="ECO:0000256" key="8">
    <source>
        <dbReference type="ARBA" id="ARBA00023054"/>
    </source>
</evidence>
<reference evidence="21" key="1">
    <citation type="submission" date="2025-08" db="UniProtKB">
        <authorList>
            <consortium name="RefSeq"/>
        </authorList>
    </citation>
    <scope>IDENTIFICATION</scope>
</reference>
<feature type="compositionally biased region" description="Basic and acidic residues" evidence="17">
    <location>
        <begin position="428"/>
        <end position="437"/>
    </location>
</feature>
<evidence type="ECO:0000256" key="16">
    <source>
        <dbReference type="ARBA" id="ARBA00080905"/>
    </source>
</evidence>
<evidence type="ECO:0000313" key="21">
    <source>
        <dbReference type="RefSeq" id="XP_031436204.1"/>
    </source>
</evidence>
<dbReference type="GO" id="GO:0006694">
    <property type="term" value="P:steroid biosynthetic process"/>
    <property type="evidence" value="ECO:0007669"/>
    <property type="project" value="UniProtKB-KW"/>
</dbReference>
<feature type="domain" description="ACB" evidence="19">
    <location>
        <begin position="66"/>
        <end position="157"/>
    </location>
</feature>
<organism evidence="20 21">
    <name type="scientific">Clupea harengus</name>
    <name type="common">Atlantic herring</name>
    <dbReference type="NCBI Taxonomy" id="7950"/>
    <lineage>
        <taxon>Eukaryota</taxon>
        <taxon>Metazoa</taxon>
        <taxon>Chordata</taxon>
        <taxon>Craniata</taxon>
        <taxon>Vertebrata</taxon>
        <taxon>Euteleostomi</taxon>
        <taxon>Actinopterygii</taxon>
        <taxon>Neopterygii</taxon>
        <taxon>Teleostei</taxon>
        <taxon>Clupei</taxon>
        <taxon>Clupeiformes</taxon>
        <taxon>Clupeoidei</taxon>
        <taxon>Clupeidae</taxon>
        <taxon>Clupea</taxon>
    </lineage>
</organism>
<dbReference type="RefSeq" id="XP_031436204.1">
    <property type="nucleotide sequence ID" value="XM_031580344.2"/>
</dbReference>
<dbReference type="InterPro" id="IPR022408">
    <property type="entry name" value="Acyl-CoA-binding_prot_CS"/>
</dbReference>
<evidence type="ECO:0000256" key="1">
    <source>
        <dbReference type="ARBA" id="ARBA00004173"/>
    </source>
</evidence>
<accession>A0A6P8GA26</accession>
<feature type="domain" description="GOLD" evidence="18">
    <location>
        <begin position="349"/>
        <end position="494"/>
    </location>
</feature>
<keyword evidence="10" id="KW-0496">Mitochondrion</keyword>
<dbReference type="GO" id="GO:0000139">
    <property type="term" value="C:Golgi membrane"/>
    <property type="evidence" value="ECO:0007669"/>
    <property type="project" value="UniProtKB-SubCell"/>
</dbReference>
<dbReference type="OrthoDB" id="5839451at2759"/>
<dbReference type="Pfam" id="PF13897">
    <property type="entry name" value="GOLD_2"/>
    <property type="match status" value="1"/>
</dbReference>
<dbReference type="PROSITE" id="PS51228">
    <property type="entry name" value="ACB_2"/>
    <property type="match status" value="1"/>
</dbReference>
<evidence type="ECO:0000256" key="11">
    <source>
        <dbReference type="ARBA" id="ARBA00023136"/>
    </source>
</evidence>
<dbReference type="GO" id="GO:0005739">
    <property type="term" value="C:mitochondrion"/>
    <property type="evidence" value="ECO:0007669"/>
    <property type="project" value="UniProtKB-SubCell"/>
</dbReference>
<evidence type="ECO:0000256" key="6">
    <source>
        <dbReference type="ARBA" id="ARBA00022990"/>
    </source>
</evidence>
<evidence type="ECO:0000313" key="20">
    <source>
        <dbReference type="Proteomes" id="UP000515152"/>
    </source>
</evidence>
<feature type="compositionally biased region" description="Polar residues" evidence="17">
    <location>
        <begin position="9"/>
        <end position="28"/>
    </location>
</feature>
<dbReference type="PROSITE" id="PS50866">
    <property type="entry name" value="GOLD"/>
    <property type="match status" value="1"/>
</dbReference>
<keyword evidence="5" id="KW-0752">Steroid biosynthesis</keyword>
<feature type="compositionally biased region" description="Basic and acidic residues" evidence="17">
    <location>
        <begin position="303"/>
        <end position="321"/>
    </location>
</feature>
<evidence type="ECO:0000256" key="2">
    <source>
        <dbReference type="ARBA" id="ARBA00004255"/>
    </source>
</evidence>
<keyword evidence="4" id="KW-0597">Phosphoprotein</keyword>
<comment type="subcellular location">
    <subcellularLocation>
        <location evidence="2">Golgi apparatus membrane</location>
        <topology evidence="2">Peripheral membrane protein</topology>
        <orientation evidence="2">Cytoplasmic side</orientation>
    </subcellularLocation>
    <subcellularLocation>
        <location evidence="1">Mitochondrion</location>
    </subcellularLocation>
</comment>
<evidence type="ECO:0000259" key="19">
    <source>
        <dbReference type="PROSITE" id="PS51228"/>
    </source>
</evidence>
<evidence type="ECO:0000256" key="7">
    <source>
        <dbReference type="ARBA" id="ARBA00023034"/>
    </source>
</evidence>
<dbReference type="GO" id="GO:0000062">
    <property type="term" value="F:fatty-acyl-CoA binding"/>
    <property type="evidence" value="ECO:0007669"/>
    <property type="project" value="InterPro"/>
</dbReference>
<feature type="region of interest" description="Disordered" evidence="17">
    <location>
        <begin position="412"/>
        <end position="438"/>
    </location>
</feature>
<dbReference type="InterPro" id="IPR000582">
    <property type="entry name" value="Acyl-CoA-binding_protein"/>
</dbReference>
<dbReference type="PROSITE" id="PS00880">
    <property type="entry name" value="ACB_1"/>
    <property type="match status" value="1"/>
</dbReference>
<evidence type="ECO:0000256" key="13">
    <source>
        <dbReference type="ARBA" id="ARBA00067322"/>
    </source>
</evidence>
<keyword evidence="8" id="KW-0175">Coiled coil</keyword>
<dbReference type="PANTHER" id="PTHR22973">
    <property type="entry name" value="LD35087P"/>
    <property type="match status" value="1"/>
</dbReference>
<dbReference type="InterPro" id="IPR014352">
    <property type="entry name" value="FERM/acyl-CoA-bd_prot_sf"/>
</dbReference>
<evidence type="ECO:0000256" key="14">
    <source>
        <dbReference type="ARBA" id="ARBA00076235"/>
    </source>
</evidence>
<evidence type="ECO:0000256" key="15">
    <source>
        <dbReference type="ARBA" id="ARBA00078007"/>
    </source>
</evidence>
<evidence type="ECO:0000256" key="10">
    <source>
        <dbReference type="ARBA" id="ARBA00023128"/>
    </source>
</evidence>
<dbReference type="InterPro" id="IPR052269">
    <property type="entry name" value="Golgi-PI4KB_interaction"/>
</dbReference>
<name>A0A6P8GA26_CLUHA</name>
<dbReference type="SUPFAM" id="SSF101576">
    <property type="entry name" value="Supernatant protein factor (SPF), C-terminal domain"/>
    <property type="match status" value="1"/>
</dbReference>
<keyword evidence="3" id="KW-0444">Lipid biosynthesis</keyword>
<feature type="region of interest" description="Disordered" evidence="17">
    <location>
        <begin position="185"/>
        <end position="218"/>
    </location>
</feature>
<dbReference type="AlphaFoldDB" id="A0A6P8GA26"/>
<keyword evidence="7" id="KW-0333">Golgi apparatus</keyword>
<keyword evidence="9" id="KW-0443">Lipid metabolism</keyword>
<dbReference type="InterPro" id="IPR036598">
    <property type="entry name" value="GOLD_dom_sf"/>
</dbReference>
<dbReference type="PANTHER" id="PTHR22973:SF11">
    <property type="entry name" value="GOLGI RESIDENT PROTEIN GCP60"/>
    <property type="match status" value="1"/>
</dbReference>
<dbReference type="Proteomes" id="UP000515152">
    <property type="component" value="Chromosome 14"/>
</dbReference>
<dbReference type="InterPro" id="IPR035984">
    <property type="entry name" value="Acyl-CoA-binding_sf"/>
</dbReference>
<dbReference type="Gene3D" id="1.20.80.10">
    <property type="match status" value="1"/>
</dbReference>
<comment type="function">
    <text evidence="12">Involved in the maintenance of Golgi structure by interacting with giantin, affecting protein transport between the endoplasmic reticulum and Golgi. Involved in hormone-induced steroid biosynthesis in testicular Leydig cells. Recruits PI4KB to the Golgi apparatus membrane; enhances the enzyme activity of PI4KB activity via its membrane recruitment thereby increasing the local concentration of the substrate in the vicinity of the kinase.</text>
</comment>
<dbReference type="SUPFAM" id="SSF47027">
    <property type="entry name" value="Acyl-CoA binding protein"/>
    <property type="match status" value="1"/>
</dbReference>
<feature type="region of interest" description="Disordered" evidence="17">
    <location>
        <begin position="289"/>
        <end position="342"/>
    </location>
</feature>
<evidence type="ECO:0000256" key="9">
    <source>
        <dbReference type="ARBA" id="ARBA00023098"/>
    </source>
</evidence>
<evidence type="ECO:0000259" key="18">
    <source>
        <dbReference type="PROSITE" id="PS50866"/>
    </source>
</evidence>